<name>A0A5J5L0Q9_9MICC</name>
<dbReference type="Proteomes" id="UP000325957">
    <property type="component" value="Unassembled WGS sequence"/>
</dbReference>
<reference evidence="2 3" key="1">
    <citation type="submission" date="2019-05" db="EMBL/GenBank/DDBJ databases">
        <title>Kocuria coralli sp. nov., a novel actinobacterium isolated from coral reef seawater.</title>
        <authorList>
            <person name="Li J."/>
        </authorList>
    </citation>
    <scope>NUCLEOTIDE SEQUENCE [LARGE SCALE GENOMIC DNA]</scope>
    <source>
        <strain evidence="2 3">SCSIO 13007</strain>
    </source>
</reference>
<protein>
    <submittedName>
        <fullName evidence="2">Pilus assembly protein TadE</fullName>
    </submittedName>
</protein>
<comment type="caution">
    <text evidence="2">The sequence shown here is derived from an EMBL/GenBank/DDBJ whole genome shotgun (WGS) entry which is preliminary data.</text>
</comment>
<sequence>MVLPAVVLMLAVVLAGGAAAATQVRCEEAAGAAARVIARGESEEAAVEEARSIAGERARISVGLRQGRAEAEVVMPAPGILADWGGLELSATASTLTEGVVLDDR</sequence>
<evidence type="ECO:0000256" key="1">
    <source>
        <dbReference type="SAM" id="SignalP"/>
    </source>
</evidence>
<dbReference type="OrthoDB" id="5149667at2"/>
<organism evidence="2 3">
    <name type="scientific">Kocuria coralli</name>
    <dbReference type="NCBI Taxonomy" id="1461025"/>
    <lineage>
        <taxon>Bacteria</taxon>
        <taxon>Bacillati</taxon>
        <taxon>Actinomycetota</taxon>
        <taxon>Actinomycetes</taxon>
        <taxon>Micrococcales</taxon>
        <taxon>Micrococcaceae</taxon>
        <taxon>Kocuria</taxon>
    </lineage>
</organism>
<gene>
    <name evidence="2" type="ORF">FCK90_02575</name>
</gene>
<evidence type="ECO:0000313" key="2">
    <source>
        <dbReference type="EMBL" id="KAA9395442.1"/>
    </source>
</evidence>
<dbReference type="NCBIfam" id="NF041390">
    <property type="entry name" value="TadE_Rv3655c"/>
    <property type="match status" value="1"/>
</dbReference>
<proteinExistence type="predicted"/>
<accession>A0A5J5L0Q9</accession>
<feature type="signal peptide" evidence="1">
    <location>
        <begin position="1"/>
        <end position="20"/>
    </location>
</feature>
<evidence type="ECO:0000313" key="3">
    <source>
        <dbReference type="Proteomes" id="UP000325957"/>
    </source>
</evidence>
<dbReference type="AlphaFoldDB" id="A0A5J5L0Q9"/>
<keyword evidence="3" id="KW-1185">Reference proteome</keyword>
<feature type="chain" id="PRO_5023889364" evidence="1">
    <location>
        <begin position="21"/>
        <end position="105"/>
    </location>
</feature>
<dbReference type="EMBL" id="SZWF01000002">
    <property type="protein sequence ID" value="KAA9395442.1"/>
    <property type="molecule type" value="Genomic_DNA"/>
</dbReference>
<dbReference type="InterPro" id="IPR049790">
    <property type="entry name" value="Rv3655c/TadE"/>
</dbReference>
<keyword evidence="1" id="KW-0732">Signal</keyword>